<dbReference type="Proteomes" id="UP000265618">
    <property type="component" value="Unassembled WGS sequence"/>
</dbReference>
<gene>
    <name evidence="1" type="ORF">KIPB_001826</name>
</gene>
<dbReference type="SUPFAM" id="SSF49464">
    <property type="entry name" value="Carboxypeptidase regulatory domain-like"/>
    <property type="match status" value="2"/>
</dbReference>
<dbReference type="Gene3D" id="2.60.40.1120">
    <property type="entry name" value="Carboxypeptidase-like, regulatory domain"/>
    <property type="match status" value="3"/>
</dbReference>
<evidence type="ECO:0000313" key="2">
    <source>
        <dbReference type="Proteomes" id="UP000265618"/>
    </source>
</evidence>
<dbReference type="SUPFAM" id="SSF49478">
    <property type="entry name" value="Cna protein B-type domain"/>
    <property type="match status" value="1"/>
</dbReference>
<dbReference type="AlphaFoldDB" id="A0A9K3CP91"/>
<dbReference type="OrthoDB" id="676979at2759"/>
<comment type="caution">
    <text evidence="1">The sequence shown here is derived from an EMBL/GenBank/DDBJ whole genome shotgun (WGS) entry which is preliminary data.</text>
</comment>
<dbReference type="Gene3D" id="3.80.10.10">
    <property type="entry name" value="Ribonuclease Inhibitor"/>
    <property type="match status" value="1"/>
</dbReference>
<keyword evidence="2" id="KW-1185">Reference proteome</keyword>
<reference evidence="1 2" key="1">
    <citation type="journal article" date="2018" name="PLoS ONE">
        <title>The draft genome of Kipferlia bialata reveals reductive genome evolution in fornicate parasites.</title>
        <authorList>
            <person name="Tanifuji G."/>
            <person name="Takabayashi S."/>
            <person name="Kume K."/>
            <person name="Takagi M."/>
            <person name="Nakayama T."/>
            <person name="Kamikawa R."/>
            <person name="Inagaki Y."/>
            <person name="Hashimoto T."/>
        </authorList>
    </citation>
    <scope>NUCLEOTIDE SEQUENCE [LARGE SCALE GENOMIC DNA]</scope>
    <source>
        <strain evidence="1">NY0173</strain>
    </source>
</reference>
<name>A0A9K3CP91_9EUKA</name>
<protein>
    <submittedName>
        <fullName evidence="1">Uncharacterized protein</fullName>
    </submittedName>
</protein>
<dbReference type="EMBL" id="BDIP01000275">
    <property type="protein sequence ID" value="GIQ80943.1"/>
    <property type="molecule type" value="Genomic_DNA"/>
</dbReference>
<sequence length="1123" mass="119829">MCAMPVSAGFTCEGTNERDALEAIYMATGGPEWTQGLGWLSYPDHCTWVMPDNNMRTPFPEEICDLSLLRILDLNGASVVGPLPECVCTMPSLHTLLLNGNYLESALPSCLGTDPILDQFMAECSYVQGTIPTGLTSGSVADVQLRCNFDLECPDPHTVSPDTTLLCGTDTCEEACSLGTGTPTPTECPAFIEVEECGPYFLRDTPCDSLGVSGSVRDEMTGQPIPDADVCAYAPTSTDPLACTVTDISGDYTIDLTPFAGEFTNLRVEFTHPVYLTEDVEVSVPECGIVENIDAVLTPINVPCEFFGVSGQVQDEMTGQPIPNADACVYAPASIDPLECTITTASGEYVIDLTPFAGEFTNLRVEFTHPSYITEDVEVSVPECGLVENIDAVLTPIDIPCEFFGISGQVTAERTGQLLPSVTVCVYAPAATDPLECTITDTNGKHLIDLTPFAGEFTNLRVEFTHPAYITEDVEVDVPECGLVENVDAVLTCTPTTDCDDKTIEGFVVAEAGLLPVSGAVVRVIETGDTTVSNEFGYYTFPPLCGGPFTIVVQHDEGVEDQSFHGLFPSCEDTNLELVLPYPAPTIIPDILSPLEFPCEIPSPLPPTDVTCTDGQGTSLDVVESQTMYPFNLVVRTYKCTDAFGRVAAVHQTAHAVALDDITLTGLTPETRVVTACSVEVPLLPVTASSACTGEFPVDPIVIQELYPESSPCGIDGSLLFVVGTPEVTVRVYEATDVEGNSFVDGQVVNEDLCQCGETGGCAESVIRPDGHSVGQLDVTVAESYGTETDRETIEAGISQELIARNDFLTVAPPASVILFTDHDFIGGKGSAFAKNVYLKDNDDEWVWGNEPLEESVSGYGVHTMTWTHPPECTAAVTGAAVSVIQTQSMAYNRIDDHDLFILALDAIEDVAVDFGVPVPTGLDQALTDVVDEITSPTSNTYADIQGQEIVTVGSKTASAKSRSNVVYKREGLNDEVVVGGGVSCNQVSMVETLPDTLTSSVAASATIQVGASGNGLASCQLENVYVTFLVGWCECGDDLSFDVQFDFGLNVNQNNVVAQVNALGLSLQNATDQIADDIRSGALDVKDSVAVEDRLQSDIRSVLLFQQGDNFECMDDVFMPLP</sequence>
<dbReference type="InterPro" id="IPR008969">
    <property type="entry name" value="CarboxyPept-like_regulatory"/>
</dbReference>
<evidence type="ECO:0000313" key="1">
    <source>
        <dbReference type="EMBL" id="GIQ80943.1"/>
    </source>
</evidence>
<proteinExistence type="predicted"/>
<organism evidence="1 2">
    <name type="scientific">Kipferlia bialata</name>
    <dbReference type="NCBI Taxonomy" id="797122"/>
    <lineage>
        <taxon>Eukaryota</taxon>
        <taxon>Metamonada</taxon>
        <taxon>Carpediemonas-like organisms</taxon>
        <taxon>Kipferlia</taxon>
    </lineage>
</organism>
<dbReference type="InterPro" id="IPR032675">
    <property type="entry name" value="LRR_dom_sf"/>
</dbReference>
<accession>A0A9K3CP91</accession>
<dbReference type="SUPFAM" id="SSF52058">
    <property type="entry name" value="L domain-like"/>
    <property type="match status" value="1"/>
</dbReference>